<accession>A0ABC8UJJ7</accession>
<dbReference type="InterPro" id="IPR045051">
    <property type="entry name" value="SBT"/>
</dbReference>
<name>A0ABC8UJJ7_9AQUA</name>
<keyword evidence="2" id="KW-0732">Signal</keyword>
<feature type="transmembrane region" description="Helical" evidence="3">
    <location>
        <begin position="68"/>
        <end position="88"/>
    </location>
</feature>
<evidence type="ECO:0000256" key="1">
    <source>
        <dbReference type="ARBA" id="ARBA00011073"/>
    </source>
</evidence>
<dbReference type="PANTHER" id="PTHR10795">
    <property type="entry name" value="PROPROTEIN CONVERTASE SUBTILISIN/KEXIN"/>
    <property type="match status" value="1"/>
</dbReference>
<proteinExistence type="inferred from homology"/>
<keyword evidence="3" id="KW-0472">Membrane</keyword>
<dbReference type="EMBL" id="CAUOFW020007969">
    <property type="protein sequence ID" value="CAK9181226.1"/>
    <property type="molecule type" value="Genomic_DNA"/>
</dbReference>
<comment type="similarity">
    <text evidence="1">Belongs to the peptidase S8 family.</text>
</comment>
<gene>
    <name evidence="4" type="ORF">ILEXP_LOCUS51277</name>
</gene>
<organism evidence="4 5">
    <name type="scientific">Ilex paraguariensis</name>
    <name type="common">yerba mate</name>
    <dbReference type="NCBI Taxonomy" id="185542"/>
    <lineage>
        <taxon>Eukaryota</taxon>
        <taxon>Viridiplantae</taxon>
        <taxon>Streptophyta</taxon>
        <taxon>Embryophyta</taxon>
        <taxon>Tracheophyta</taxon>
        <taxon>Spermatophyta</taxon>
        <taxon>Magnoliopsida</taxon>
        <taxon>eudicotyledons</taxon>
        <taxon>Gunneridae</taxon>
        <taxon>Pentapetalae</taxon>
        <taxon>asterids</taxon>
        <taxon>campanulids</taxon>
        <taxon>Aquifoliales</taxon>
        <taxon>Aquifoliaceae</taxon>
        <taxon>Ilex</taxon>
    </lineage>
</organism>
<dbReference type="Proteomes" id="UP001642360">
    <property type="component" value="Unassembled WGS sequence"/>
</dbReference>
<comment type="caution">
    <text evidence="4">The sequence shown here is derived from an EMBL/GenBank/DDBJ whole genome shotgun (WGS) entry which is preliminary data.</text>
</comment>
<evidence type="ECO:0000256" key="3">
    <source>
        <dbReference type="SAM" id="Phobius"/>
    </source>
</evidence>
<evidence type="ECO:0000313" key="4">
    <source>
        <dbReference type="EMBL" id="CAK9181226.1"/>
    </source>
</evidence>
<evidence type="ECO:0000313" key="5">
    <source>
        <dbReference type="Proteomes" id="UP001642360"/>
    </source>
</evidence>
<evidence type="ECO:0000256" key="2">
    <source>
        <dbReference type="ARBA" id="ARBA00022729"/>
    </source>
</evidence>
<dbReference type="Gene3D" id="3.40.50.200">
    <property type="entry name" value="Peptidase S8/S53 domain"/>
    <property type="match status" value="1"/>
</dbReference>
<protein>
    <submittedName>
        <fullName evidence="4">Uncharacterized protein</fullName>
    </submittedName>
</protein>
<keyword evidence="5" id="KW-1185">Reference proteome</keyword>
<keyword evidence="3" id="KW-1133">Transmembrane helix</keyword>
<dbReference type="InterPro" id="IPR036852">
    <property type="entry name" value="Peptidase_S8/S53_dom_sf"/>
</dbReference>
<keyword evidence="3" id="KW-0812">Transmembrane</keyword>
<dbReference type="AlphaFoldDB" id="A0ABC8UJJ7"/>
<reference evidence="4 5" key="1">
    <citation type="submission" date="2024-02" db="EMBL/GenBank/DDBJ databases">
        <authorList>
            <person name="Vignale AGUSTIN F."/>
            <person name="Sosa J E."/>
            <person name="Modenutti C."/>
        </authorList>
    </citation>
    <scope>NUCLEOTIDE SEQUENCE [LARGE SCALE GENOMIC DNA]</scope>
</reference>
<sequence length="212" mass="23571">MNKDTNENGAQSAPQRRAPLLNERILPTLSRRSVATHPWYDLEIGPGALHIVNVTRIQTSANNGKGHFFLAVVLSFPLHFNWHVILYIRWLSNLHHSHGQIHNASTLHDPPQLVQGSSFAIPPRSAGENARFGDDMIIGIVDNGVWPESESFNEDGMPPVPARWHGACESRVEFNSSHCNKKLIGACSFSKGVKQEGLNISKPDEYDSPRDL</sequence>